<dbReference type="InterPro" id="IPR036594">
    <property type="entry name" value="Meth_synthase_dom"/>
</dbReference>
<organism evidence="6 7">
    <name type="scientific">Motilibacter rhizosphaerae</name>
    <dbReference type="NCBI Taxonomy" id="598652"/>
    <lineage>
        <taxon>Bacteria</taxon>
        <taxon>Bacillati</taxon>
        <taxon>Actinomycetota</taxon>
        <taxon>Actinomycetes</taxon>
        <taxon>Motilibacterales</taxon>
        <taxon>Motilibacteraceae</taxon>
        <taxon>Motilibacter</taxon>
    </lineage>
</organism>
<keyword evidence="2 6" id="KW-0238">DNA-binding</keyword>
<dbReference type="PROSITE" id="PS00622">
    <property type="entry name" value="HTH_LUXR_1"/>
    <property type="match status" value="1"/>
</dbReference>
<keyword evidence="1" id="KW-0805">Transcription regulation</keyword>
<evidence type="ECO:0000256" key="1">
    <source>
        <dbReference type="ARBA" id="ARBA00023015"/>
    </source>
</evidence>
<evidence type="ECO:0000259" key="4">
    <source>
        <dbReference type="PROSITE" id="PS50043"/>
    </source>
</evidence>
<dbReference type="InterPro" id="IPR003759">
    <property type="entry name" value="Cbl-bd_cap"/>
</dbReference>
<dbReference type="Gene3D" id="1.10.1240.10">
    <property type="entry name" value="Methionine synthase domain"/>
    <property type="match status" value="1"/>
</dbReference>
<accession>A0A4Q7NFZ4</accession>
<dbReference type="GO" id="GO:0046872">
    <property type="term" value="F:metal ion binding"/>
    <property type="evidence" value="ECO:0007669"/>
    <property type="project" value="InterPro"/>
</dbReference>
<evidence type="ECO:0000313" key="6">
    <source>
        <dbReference type="EMBL" id="RZS82847.1"/>
    </source>
</evidence>
<dbReference type="PROSITE" id="PS50043">
    <property type="entry name" value="HTH_LUXR_2"/>
    <property type="match status" value="1"/>
</dbReference>
<dbReference type="Gene3D" id="3.40.50.280">
    <property type="entry name" value="Cobalamin-binding domain"/>
    <property type="match status" value="1"/>
</dbReference>
<dbReference type="InterPro" id="IPR000792">
    <property type="entry name" value="Tscrpt_reg_LuxR_C"/>
</dbReference>
<dbReference type="InterPro" id="IPR036724">
    <property type="entry name" value="Cobalamin-bd_sf"/>
</dbReference>
<dbReference type="SUPFAM" id="SSF46894">
    <property type="entry name" value="C-terminal effector domain of the bipartite response regulators"/>
    <property type="match status" value="1"/>
</dbReference>
<gene>
    <name evidence="6" type="ORF">EV189_3242</name>
</gene>
<dbReference type="Pfam" id="PF00196">
    <property type="entry name" value="GerE"/>
    <property type="match status" value="1"/>
</dbReference>
<evidence type="ECO:0000256" key="3">
    <source>
        <dbReference type="ARBA" id="ARBA00023163"/>
    </source>
</evidence>
<dbReference type="GO" id="GO:0006355">
    <property type="term" value="P:regulation of DNA-templated transcription"/>
    <property type="evidence" value="ECO:0007669"/>
    <property type="project" value="InterPro"/>
</dbReference>
<dbReference type="PANTHER" id="PTHR44688:SF16">
    <property type="entry name" value="DNA-BINDING TRANSCRIPTIONAL ACTIVATOR DEVR_DOSR"/>
    <property type="match status" value="1"/>
</dbReference>
<keyword evidence="3" id="KW-0804">Transcription</keyword>
<name>A0A4Q7NFZ4_9ACTN</name>
<dbReference type="SUPFAM" id="SSF52242">
    <property type="entry name" value="Cobalamin (vitamin B12)-binding domain"/>
    <property type="match status" value="1"/>
</dbReference>
<evidence type="ECO:0000313" key="7">
    <source>
        <dbReference type="Proteomes" id="UP000293638"/>
    </source>
</evidence>
<comment type="caution">
    <text evidence="6">The sequence shown here is derived from an EMBL/GenBank/DDBJ whole genome shotgun (WGS) entry which is preliminary data.</text>
</comment>
<dbReference type="Proteomes" id="UP000293638">
    <property type="component" value="Unassembled WGS sequence"/>
</dbReference>
<dbReference type="PRINTS" id="PR00038">
    <property type="entry name" value="HTHLUXR"/>
</dbReference>
<evidence type="ECO:0000259" key="5">
    <source>
        <dbReference type="PROSITE" id="PS51332"/>
    </source>
</evidence>
<dbReference type="SMART" id="SM00421">
    <property type="entry name" value="HTH_LUXR"/>
    <property type="match status" value="1"/>
</dbReference>
<dbReference type="InterPro" id="IPR016032">
    <property type="entry name" value="Sig_transdc_resp-reg_C-effctor"/>
</dbReference>
<dbReference type="Gene3D" id="1.10.10.10">
    <property type="entry name" value="Winged helix-like DNA-binding domain superfamily/Winged helix DNA-binding domain"/>
    <property type="match status" value="1"/>
</dbReference>
<reference evidence="6 7" key="1">
    <citation type="submission" date="2019-02" db="EMBL/GenBank/DDBJ databases">
        <title>Genomic Encyclopedia of Type Strains, Phase IV (KMG-IV): sequencing the most valuable type-strain genomes for metagenomic binning, comparative biology and taxonomic classification.</title>
        <authorList>
            <person name="Goeker M."/>
        </authorList>
    </citation>
    <scope>NUCLEOTIDE SEQUENCE [LARGE SCALE GENOMIC DNA]</scope>
    <source>
        <strain evidence="6 7">DSM 45622</strain>
    </source>
</reference>
<dbReference type="RefSeq" id="WP_165400336.1">
    <property type="nucleotide sequence ID" value="NZ_SGXD01000004.1"/>
</dbReference>
<dbReference type="InterPro" id="IPR036388">
    <property type="entry name" value="WH-like_DNA-bd_sf"/>
</dbReference>
<sequence length="279" mass="29615">MLPRPPGPEDDAGQLLRHALIHCDVAGAEAAALLLLSQGCPTSALYDLHVTPVLGEIGSAWERGDLAVWQEHAVSDCARSLVARLRSRVRLSGSRPGRIVLLPGPGEGHVLGLQMAAHVVEEAGWDAVVLDRMPITQLAELIAARGDVAAVLVSGSGAMGRDRLQRSVQDWRRLGTGVPLVLGGACTGLPDVADWGADAVLHGLDDLVERLRSVTTPLTPRETDVLREAARGLTNEEIGGRLGLRASTVKSHLEHVYAKTGVRDRAASVAEALRRGWIS</sequence>
<dbReference type="GO" id="GO:0003677">
    <property type="term" value="F:DNA binding"/>
    <property type="evidence" value="ECO:0007669"/>
    <property type="project" value="UniProtKB-KW"/>
</dbReference>
<protein>
    <submittedName>
        <fullName evidence="6">DNA-binding NarL/FixJ family response regulator</fullName>
    </submittedName>
</protein>
<evidence type="ECO:0000256" key="2">
    <source>
        <dbReference type="ARBA" id="ARBA00023125"/>
    </source>
</evidence>
<dbReference type="AlphaFoldDB" id="A0A4Q7NFZ4"/>
<feature type="domain" description="HTH luxR-type" evidence="4">
    <location>
        <begin position="211"/>
        <end position="276"/>
    </location>
</feature>
<dbReference type="GO" id="GO:0031419">
    <property type="term" value="F:cobalamin binding"/>
    <property type="evidence" value="ECO:0007669"/>
    <property type="project" value="InterPro"/>
</dbReference>
<dbReference type="EMBL" id="SGXD01000004">
    <property type="protein sequence ID" value="RZS82847.1"/>
    <property type="molecule type" value="Genomic_DNA"/>
</dbReference>
<proteinExistence type="predicted"/>
<dbReference type="InterPro" id="IPR006158">
    <property type="entry name" value="Cobalamin-bd"/>
</dbReference>
<dbReference type="PANTHER" id="PTHR44688">
    <property type="entry name" value="DNA-BINDING TRANSCRIPTIONAL ACTIVATOR DEVR_DOSR"/>
    <property type="match status" value="1"/>
</dbReference>
<dbReference type="PROSITE" id="PS51332">
    <property type="entry name" value="B12_BINDING"/>
    <property type="match status" value="1"/>
</dbReference>
<dbReference type="CDD" id="cd06170">
    <property type="entry name" value="LuxR_C_like"/>
    <property type="match status" value="1"/>
</dbReference>
<dbReference type="Pfam" id="PF02607">
    <property type="entry name" value="B12-binding_2"/>
    <property type="match status" value="1"/>
</dbReference>
<keyword evidence="7" id="KW-1185">Reference proteome</keyword>
<feature type="domain" description="B12-binding" evidence="5">
    <location>
        <begin position="96"/>
        <end position="218"/>
    </location>
</feature>